<dbReference type="Pfam" id="PF14024">
    <property type="entry name" value="DUF4240"/>
    <property type="match status" value="1"/>
</dbReference>
<comment type="caution">
    <text evidence="2">The sequence shown here is derived from an EMBL/GenBank/DDBJ whole genome shotgun (WGS) entry which is preliminary data.</text>
</comment>
<evidence type="ECO:0000259" key="1">
    <source>
        <dbReference type="Pfam" id="PF14024"/>
    </source>
</evidence>
<proteinExistence type="predicted"/>
<evidence type="ECO:0000313" key="3">
    <source>
        <dbReference type="Proteomes" id="UP000317982"/>
    </source>
</evidence>
<evidence type="ECO:0000313" key="2">
    <source>
        <dbReference type="EMBL" id="TQS46866.1"/>
    </source>
</evidence>
<organism evidence="2 3">
    <name type="scientific">Cryptosporangium phraense</name>
    <dbReference type="NCBI Taxonomy" id="2593070"/>
    <lineage>
        <taxon>Bacteria</taxon>
        <taxon>Bacillati</taxon>
        <taxon>Actinomycetota</taxon>
        <taxon>Actinomycetes</taxon>
        <taxon>Cryptosporangiales</taxon>
        <taxon>Cryptosporangiaceae</taxon>
        <taxon>Cryptosporangium</taxon>
    </lineage>
</organism>
<dbReference type="EMBL" id="VIRS01000001">
    <property type="protein sequence ID" value="TQS46866.1"/>
    <property type="molecule type" value="Genomic_DNA"/>
</dbReference>
<dbReference type="InterPro" id="IPR025334">
    <property type="entry name" value="DUF4240"/>
</dbReference>
<reference evidence="2 3" key="1">
    <citation type="submission" date="2019-07" db="EMBL/GenBank/DDBJ databases">
        <title>Cryptosporangium phraense sp. nov., isolated from plant litter.</title>
        <authorList>
            <person name="Suriyachadkun C."/>
        </authorList>
    </citation>
    <scope>NUCLEOTIDE SEQUENCE [LARGE SCALE GENOMIC DNA]</scope>
    <source>
        <strain evidence="2 3">A-T 5661</strain>
    </source>
</reference>
<dbReference type="InParanoid" id="A0A545AZV1"/>
<keyword evidence="3" id="KW-1185">Reference proteome</keyword>
<gene>
    <name evidence="2" type="ORF">FL583_00885</name>
</gene>
<dbReference type="Proteomes" id="UP000317982">
    <property type="component" value="Unassembled WGS sequence"/>
</dbReference>
<sequence>MRASDPARSSRAFARILISENYPIPRRPPEVDGRGRSGLCGFSAASQFRWCGAVSCGYGPCVTEDEFWSLVRQLGGVVTEESIERLTAVLATRPEAEITSFADQLAEVLYRLDTPAHAEQDLVDPESGESLGLSDDSFLYVRAGTVAAGRAVYERALIDPAALLTTLDAMDGEFLLSVAPDAWERATDLAWDHETPLSYETGSNWQAWGTEEPHDDDPWVPPWLQLHSSYGIGWQRVGEDGFRAHSTAQDMVHDSIVKDPAWQAWWKPAGIPDLELNFRYAFEPDEFEKPRARGGKRRAQAVVYFGIERMTAPTSDRLRASVEEDFLLVFGLVRDAFSLAVLPPLPGPVA</sequence>
<dbReference type="AlphaFoldDB" id="A0A545AZV1"/>
<protein>
    <submittedName>
        <fullName evidence="2">DUF4240 domain-containing protein</fullName>
    </submittedName>
</protein>
<dbReference type="OrthoDB" id="6200718at2"/>
<accession>A0A545AZV1</accession>
<feature type="domain" description="DUF4240" evidence="1">
    <location>
        <begin position="63"/>
        <end position="184"/>
    </location>
</feature>
<name>A0A545AZV1_9ACTN</name>